<keyword evidence="2" id="KW-0698">rRNA processing</keyword>
<dbReference type="InterPro" id="IPR036986">
    <property type="entry name" value="S4_RNA-bd_sf"/>
</dbReference>
<protein>
    <recommendedName>
        <fullName evidence="8">Pseudouridine synthase</fullName>
        <ecNumber evidence="8">5.4.99.-</ecNumber>
    </recommendedName>
</protein>
<evidence type="ECO:0000256" key="4">
    <source>
        <dbReference type="ARBA" id="ARBA00023235"/>
    </source>
</evidence>
<dbReference type="InterPro" id="IPR050343">
    <property type="entry name" value="RsuA_PseudoU_synthase"/>
</dbReference>
<dbReference type="SUPFAM" id="SSF55174">
    <property type="entry name" value="Alpha-L RNA-binding motif"/>
    <property type="match status" value="1"/>
</dbReference>
<dbReference type="STRING" id="246195.DNO_0479"/>
<evidence type="ECO:0000256" key="8">
    <source>
        <dbReference type="RuleBase" id="RU003887"/>
    </source>
</evidence>
<evidence type="ECO:0000259" key="9">
    <source>
        <dbReference type="SMART" id="SM00363"/>
    </source>
</evidence>
<comment type="similarity">
    <text evidence="1 8">Belongs to the pseudouridine synthase RsuA family.</text>
</comment>
<dbReference type="RefSeq" id="WP_012030815.1">
    <property type="nucleotide sequence ID" value="NC_009446.1"/>
</dbReference>
<evidence type="ECO:0000256" key="6">
    <source>
        <dbReference type="ARBA" id="ARBA00037383"/>
    </source>
</evidence>
<accession>A5EVQ2</accession>
<comment type="function">
    <text evidence="6">Responsible for synthesis of pseudouridine from uracil-2605 in 23S ribosomal RNA.</text>
</comment>
<evidence type="ECO:0000256" key="2">
    <source>
        <dbReference type="ARBA" id="ARBA00022552"/>
    </source>
</evidence>
<dbReference type="Pfam" id="PF00849">
    <property type="entry name" value="PseudoU_synth_2"/>
    <property type="match status" value="1"/>
</dbReference>
<dbReference type="KEGG" id="dno:DNO_0479"/>
<organism evidence="10 11">
    <name type="scientific">Dichelobacter nodosus (strain VCS1703A)</name>
    <dbReference type="NCBI Taxonomy" id="246195"/>
    <lineage>
        <taxon>Bacteria</taxon>
        <taxon>Pseudomonadati</taxon>
        <taxon>Pseudomonadota</taxon>
        <taxon>Gammaproteobacteria</taxon>
        <taxon>Cardiobacteriales</taxon>
        <taxon>Cardiobacteriaceae</taxon>
        <taxon>Dichelobacter</taxon>
    </lineage>
</organism>
<evidence type="ECO:0000256" key="7">
    <source>
        <dbReference type="PROSITE-ProRule" id="PRU00182"/>
    </source>
</evidence>
<dbReference type="InterPro" id="IPR002942">
    <property type="entry name" value="S4_RNA-bd"/>
</dbReference>
<proteinExistence type="inferred from homology"/>
<name>A5EVQ2_DICNV</name>
<dbReference type="PROSITE" id="PS01149">
    <property type="entry name" value="PSI_RSU"/>
    <property type="match status" value="1"/>
</dbReference>
<dbReference type="SUPFAM" id="SSF55120">
    <property type="entry name" value="Pseudouridine synthase"/>
    <property type="match status" value="1"/>
</dbReference>
<keyword evidence="3 7" id="KW-0694">RNA-binding</keyword>
<gene>
    <name evidence="10" type="primary">rluB</name>
    <name evidence="10" type="ordered locus">DNO_0479</name>
</gene>
<sequence>MNKKNDDAQRIQKYLAARGVGSRRQIETWIKEGRLKVDGRVAELGQKISGNERLSLDGKPLRIAVEHKNPHMILMYHKPAGEICTRKDPEGRVSVFQHLPKISHGRWVAIGRLDLNTSGLLLFTNDGALANQLMHPSAEIEREYWVRVAGEVTEEMLTALRQGIPLDDGLARFTEICPLKTLHEDDTQFNRYFSVTLKEGRNREVRRLWEAVGCKVSRLKRIRYGTISLPPSLSAGRHRLLTAGEQASLISLVSEKNRRDNSPKPR</sequence>
<dbReference type="CDD" id="cd00165">
    <property type="entry name" value="S4"/>
    <property type="match status" value="1"/>
</dbReference>
<feature type="domain" description="RNA-binding S4" evidence="9">
    <location>
        <begin position="9"/>
        <end position="69"/>
    </location>
</feature>
<dbReference type="PROSITE" id="PS50889">
    <property type="entry name" value="S4"/>
    <property type="match status" value="1"/>
</dbReference>
<dbReference type="HOGENOM" id="CLU_024979_1_1_6"/>
<dbReference type="FunFam" id="3.30.70.1560:FF:000001">
    <property type="entry name" value="Pseudouridine synthase"/>
    <property type="match status" value="1"/>
</dbReference>
<dbReference type="AlphaFoldDB" id="A5EVQ2"/>
<dbReference type="InterPro" id="IPR000748">
    <property type="entry name" value="PsdUridine_synth_RsuA/RluB/E/F"/>
</dbReference>
<dbReference type="PANTHER" id="PTHR47683">
    <property type="entry name" value="PSEUDOURIDINE SYNTHASE FAMILY PROTEIN-RELATED"/>
    <property type="match status" value="1"/>
</dbReference>
<reference evidence="10 11" key="1">
    <citation type="journal article" date="2007" name="Nat. Biotechnol.">
        <title>Genome sequence and identification of candidate vaccine antigens from the animal pathogen Dichelobacter nodosus.</title>
        <authorList>
            <person name="Myers G.S."/>
            <person name="Parker D."/>
            <person name="Al-Hasani K."/>
            <person name="Kennan R.M."/>
            <person name="Seemann T."/>
            <person name="Ren Q."/>
            <person name="Badger J.H."/>
            <person name="Selengut J.D."/>
            <person name="Deboy R.T."/>
            <person name="Tettelin H."/>
            <person name="Boyce J.D."/>
            <person name="McCarl V.P."/>
            <person name="Han X."/>
            <person name="Nelson W.C."/>
            <person name="Madupu R."/>
            <person name="Mohamoud Y."/>
            <person name="Holley T."/>
            <person name="Fedorova N."/>
            <person name="Khouri H."/>
            <person name="Bottomley S.P."/>
            <person name="Whittington R.J."/>
            <person name="Adler B."/>
            <person name="Songer J.G."/>
            <person name="Rood J.I."/>
            <person name="Paulsen I.T."/>
        </authorList>
    </citation>
    <scope>NUCLEOTIDE SEQUENCE [LARGE SCALE GENOMIC DNA]</scope>
    <source>
        <strain evidence="10 11">VCS1703A</strain>
    </source>
</reference>
<dbReference type="GO" id="GO:0005829">
    <property type="term" value="C:cytosol"/>
    <property type="evidence" value="ECO:0007669"/>
    <property type="project" value="UniProtKB-ARBA"/>
</dbReference>
<dbReference type="Proteomes" id="UP000000248">
    <property type="component" value="Chromosome"/>
</dbReference>
<dbReference type="Gene3D" id="3.10.290.10">
    <property type="entry name" value="RNA-binding S4 domain"/>
    <property type="match status" value="1"/>
</dbReference>
<dbReference type="GO" id="GO:0003723">
    <property type="term" value="F:RNA binding"/>
    <property type="evidence" value="ECO:0007669"/>
    <property type="project" value="UniProtKB-KW"/>
</dbReference>
<dbReference type="SMART" id="SM00363">
    <property type="entry name" value="S4"/>
    <property type="match status" value="1"/>
</dbReference>
<dbReference type="GO" id="GO:0016829">
    <property type="term" value="F:lyase activity"/>
    <property type="evidence" value="ECO:0007669"/>
    <property type="project" value="UniProtKB-KW"/>
</dbReference>
<dbReference type="InterPro" id="IPR006145">
    <property type="entry name" value="PsdUridine_synth_RsuA/RluA"/>
</dbReference>
<evidence type="ECO:0000256" key="5">
    <source>
        <dbReference type="ARBA" id="ARBA00036944"/>
    </source>
</evidence>
<dbReference type="Pfam" id="PF01479">
    <property type="entry name" value="S4"/>
    <property type="match status" value="1"/>
</dbReference>
<dbReference type="NCBIfam" id="TIGR00093">
    <property type="entry name" value="pseudouridine synthase"/>
    <property type="match status" value="1"/>
</dbReference>
<keyword evidence="4 8" id="KW-0413">Isomerase</keyword>
<dbReference type="InterPro" id="IPR042092">
    <property type="entry name" value="PsdUridine_s_RsuA/RluB/E/F_cat"/>
</dbReference>
<comment type="catalytic activity">
    <reaction evidence="5">
        <text>uridine(2605) in 23S rRNA = pseudouridine(2605) in 23S rRNA</text>
        <dbReference type="Rhea" id="RHEA:42520"/>
        <dbReference type="Rhea" id="RHEA-COMP:10095"/>
        <dbReference type="Rhea" id="RHEA-COMP:10096"/>
        <dbReference type="ChEBI" id="CHEBI:65314"/>
        <dbReference type="ChEBI" id="CHEBI:65315"/>
        <dbReference type="EC" id="5.4.99.22"/>
    </reaction>
</comment>
<evidence type="ECO:0000256" key="1">
    <source>
        <dbReference type="ARBA" id="ARBA00008348"/>
    </source>
</evidence>
<dbReference type="FunFam" id="3.10.290.10:FF:000003">
    <property type="entry name" value="Pseudouridine synthase"/>
    <property type="match status" value="1"/>
</dbReference>
<dbReference type="EMBL" id="CP000513">
    <property type="protein sequence ID" value="ABQ14055.1"/>
    <property type="molecule type" value="Genomic_DNA"/>
</dbReference>
<dbReference type="PANTHER" id="PTHR47683:SF3">
    <property type="entry name" value="RIBOSOMAL LARGE SUBUNIT PSEUDOURIDINE SYNTHASE B"/>
    <property type="match status" value="1"/>
</dbReference>
<evidence type="ECO:0000313" key="11">
    <source>
        <dbReference type="Proteomes" id="UP000000248"/>
    </source>
</evidence>
<dbReference type="InterPro" id="IPR020103">
    <property type="entry name" value="PsdUridine_synth_cat_dom_sf"/>
</dbReference>
<dbReference type="OrthoDB" id="9807213at2"/>
<evidence type="ECO:0000256" key="3">
    <source>
        <dbReference type="ARBA" id="ARBA00022884"/>
    </source>
</evidence>
<dbReference type="InterPro" id="IPR020094">
    <property type="entry name" value="TruA/RsuA/RluB/E/F_N"/>
</dbReference>
<evidence type="ECO:0000313" key="10">
    <source>
        <dbReference type="EMBL" id="ABQ14055.1"/>
    </source>
</evidence>
<keyword evidence="11" id="KW-1185">Reference proteome</keyword>
<dbReference type="Gene3D" id="3.30.70.1560">
    <property type="entry name" value="Alpha-L RNA-binding motif"/>
    <property type="match status" value="1"/>
</dbReference>
<dbReference type="GO" id="GO:0160139">
    <property type="term" value="F:23S rRNA pseudouridine(2605) synthase activity"/>
    <property type="evidence" value="ECO:0007669"/>
    <property type="project" value="UniProtKB-EC"/>
</dbReference>
<dbReference type="Gene3D" id="3.30.70.580">
    <property type="entry name" value="Pseudouridine synthase I, catalytic domain, N-terminal subdomain"/>
    <property type="match status" value="1"/>
</dbReference>
<keyword evidence="10" id="KW-0456">Lyase</keyword>
<dbReference type="eggNOG" id="COG1187">
    <property type="taxonomic scope" value="Bacteria"/>
</dbReference>
<dbReference type="InterPro" id="IPR018496">
    <property type="entry name" value="PsdUridine_synth_RsuA/RluB_CS"/>
</dbReference>
<dbReference type="EC" id="5.4.99.-" evidence="8"/>
<dbReference type="FunFam" id="3.30.70.580:FF:000009">
    <property type="entry name" value="Pseudouridine synthase"/>
    <property type="match status" value="1"/>
</dbReference>
<dbReference type="GO" id="GO:0000455">
    <property type="term" value="P:enzyme-directed rRNA pseudouridine synthesis"/>
    <property type="evidence" value="ECO:0007669"/>
    <property type="project" value="UniProtKB-ARBA"/>
</dbReference>